<evidence type="ECO:0000313" key="2">
    <source>
        <dbReference type="EMBL" id="MFC4107351.1"/>
    </source>
</evidence>
<feature type="compositionally biased region" description="Basic and acidic residues" evidence="1">
    <location>
        <begin position="139"/>
        <end position="160"/>
    </location>
</feature>
<name>A0ABV8KP21_9ACTN</name>
<sequence>MATSRRSSASSDPARDGCTERCCRRRLELRPGDVFRLDRRASVQFGGERELLFRLTSVSHKSGCHGWVWLTGYELGPTGEALARREVFVQLAGLQPARLPVSNARPGRAGEQARGAHGGSAAQDRPPNARPGRAGEQARGAHGDSVAHARASNERPGRYA</sequence>
<evidence type="ECO:0000313" key="3">
    <source>
        <dbReference type="Proteomes" id="UP001595868"/>
    </source>
</evidence>
<reference evidence="3" key="1">
    <citation type="journal article" date="2019" name="Int. J. Syst. Evol. Microbiol.">
        <title>The Global Catalogue of Microorganisms (GCM) 10K type strain sequencing project: providing services to taxonomists for standard genome sequencing and annotation.</title>
        <authorList>
            <consortium name="The Broad Institute Genomics Platform"/>
            <consortium name="The Broad Institute Genome Sequencing Center for Infectious Disease"/>
            <person name="Wu L."/>
            <person name="Ma J."/>
        </authorList>
    </citation>
    <scope>NUCLEOTIDE SEQUENCE [LARGE SCALE GENOMIC DNA]</scope>
    <source>
        <strain evidence="3">2902at01</strain>
    </source>
</reference>
<feature type="region of interest" description="Disordered" evidence="1">
    <location>
        <begin position="95"/>
        <end position="160"/>
    </location>
</feature>
<dbReference type="EMBL" id="JBHSBN010000009">
    <property type="protein sequence ID" value="MFC4107351.1"/>
    <property type="molecule type" value="Genomic_DNA"/>
</dbReference>
<proteinExistence type="predicted"/>
<protein>
    <submittedName>
        <fullName evidence="2">Uncharacterized protein</fullName>
    </submittedName>
</protein>
<gene>
    <name evidence="2" type="ORF">ACFOX0_15640</name>
</gene>
<accession>A0ABV8KP21</accession>
<evidence type="ECO:0000256" key="1">
    <source>
        <dbReference type="SAM" id="MobiDB-lite"/>
    </source>
</evidence>
<dbReference type="Proteomes" id="UP001595868">
    <property type="component" value="Unassembled WGS sequence"/>
</dbReference>
<keyword evidence="3" id="KW-1185">Reference proteome</keyword>
<comment type="caution">
    <text evidence="2">The sequence shown here is derived from an EMBL/GenBank/DDBJ whole genome shotgun (WGS) entry which is preliminary data.</text>
</comment>
<organism evidence="2 3">
    <name type="scientific">Micromonospora zhanjiangensis</name>
    <dbReference type="NCBI Taxonomy" id="1522057"/>
    <lineage>
        <taxon>Bacteria</taxon>
        <taxon>Bacillati</taxon>
        <taxon>Actinomycetota</taxon>
        <taxon>Actinomycetes</taxon>
        <taxon>Micromonosporales</taxon>
        <taxon>Micromonosporaceae</taxon>
        <taxon>Micromonospora</taxon>
    </lineage>
</organism>
<dbReference type="RefSeq" id="WP_377546151.1">
    <property type="nucleotide sequence ID" value="NZ_JBHSBN010000009.1"/>
</dbReference>